<dbReference type="Gene3D" id="2.40.50.140">
    <property type="entry name" value="Nucleic acid-binding proteins"/>
    <property type="match status" value="1"/>
</dbReference>
<name>A0A165GWW0_9APHY</name>
<proteinExistence type="predicted"/>
<accession>A0A165GWW0</accession>
<dbReference type="EMBL" id="KV427608">
    <property type="protein sequence ID" value="KZT10937.1"/>
    <property type="molecule type" value="Genomic_DNA"/>
</dbReference>
<dbReference type="SUPFAM" id="SSF50249">
    <property type="entry name" value="Nucleic acid-binding proteins"/>
    <property type="match status" value="1"/>
</dbReference>
<feature type="region of interest" description="Disordered" evidence="1">
    <location>
        <begin position="98"/>
        <end position="130"/>
    </location>
</feature>
<dbReference type="InParanoid" id="A0A165GWW0"/>
<evidence type="ECO:0000313" key="2">
    <source>
        <dbReference type="EMBL" id="KZT10937.1"/>
    </source>
</evidence>
<dbReference type="GeneID" id="63829066"/>
<reference evidence="2 3" key="1">
    <citation type="journal article" date="2016" name="Mol. Biol. Evol.">
        <title>Comparative Genomics of Early-Diverging Mushroom-Forming Fungi Provides Insights into the Origins of Lignocellulose Decay Capabilities.</title>
        <authorList>
            <person name="Nagy L.G."/>
            <person name="Riley R."/>
            <person name="Tritt A."/>
            <person name="Adam C."/>
            <person name="Daum C."/>
            <person name="Floudas D."/>
            <person name="Sun H."/>
            <person name="Yadav J.S."/>
            <person name="Pangilinan J."/>
            <person name="Larsson K.H."/>
            <person name="Matsuura K."/>
            <person name="Barry K."/>
            <person name="Labutti K."/>
            <person name="Kuo R."/>
            <person name="Ohm R.A."/>
            <person name="Bhattacharya S.S."/>
            <person name="Shirouzu T."/>
            <person name="Yoshinaga Y."/>
            <person name="Martin F.M."/>
            <person name="Grigoriev I.V."/>
            <person name="Hibbett D.S."/>
        </authorList>
    </citation>
    <scope>NUCLEOTIDE SEQUENCE [LARGE SCALE GENOMIC DNA]</scope>
    <source>
        <strain evidence="2 3">93-53</strain>
    </source>
</reference>
<dbReference type="OrthoDB" id="2570580at2759"/>
<gene>
    <name evidence="2" type="ORF">LAESUDRAFT_755572</name>
</gene>
<dbReference type="InterPro" id="IPR012340">
    <property type="entry name" value="NA-bd_OB-fold"/>
</dbReference>
<dbReference type="RefSeq" id="XP_040768677.1">
    <property type="nucleotide sequence ID" value="XM_040912038.1"/>
</dbReference>
<evidence type="ECO:0000256" key="1">
    <source>
        <dbReference type="SAM" id="MobiDB-lite"/>
    </source>
</evidence>
<dbReference type="AlphaFoldDB" id="A0A165GWW0"/>
<evidence type="ECO:0008006" key="4">
    <source>
        <dbReference type="Google" id="ProtNLM"/>
    </source>
</evidence>
<keyword evidence="3" id="KW-1185">Reference proteome</keyword>
<dbReference type="Proteomes" id="UP000076871">
    <property type="component" value="Unassembled WGS sequence"/>
</dbReference>
<sequence length="369" mass="40248">MVKSYRVFTGAPSVHDIATSTPPYRWRTCSTSTSPIPYYGLPPATFEAASRRISLLYQNIIFDDHSEEDVHGGGDLDPSELQEKTTFITWSPTAVDTTGSQFASRTGTSFLRPTASASRPRSQFQTQDTQDKTSYIYSDASSISRFPAFHFSLHALTPLSSLIAEAHAQKRQPNAGKDSRKVTVLAAVLELDGPDTIRIKRGVDAGKDVSLLKLILGDDDGTICKLTAWREVAESWGGSIPELTSPGVKRGDVLLLESESVNPSHLSLHDPRILYTDLTLDLTDVLASWGSDADNVTARNAAPVSFTASPHLKSRLEICYRTMPNMAEDSRLRPDLRLGFSDAAVRKVAAVVKWFEAMAGLNATIDATS</sequence>
<dbReference type="STRING" id="1314785.A0A165GWW0"/>
<evidence type="ECO:0000313" key="3">
    <source>
        <dbReference type="Proteomes" id="UP000076871"/>
    </source>
</evidence>
<protein>
    <recommendedName>
        <fullName evidence="4">Nucleic acid-binding protein</fullName>
    </recommendedName>
</protein>
<organism evidence="2 3">
    <name type="scientific">Laetiporus sulphureus 93-53</name>
    <dbReference type="NCBI Taxonomy" id="1314785"/>
    <lineage>
        <taxon>Eukaryota</taxon>
        <taxon>Fungi</taxon>
        <taxon>Dikarya</taxon>
        <taxon>Basidiomycota</taxon>
        <taxon>Agaricomycotina</taxon>
        <taxon>Agaricomycetes</taxon>
        <taxon>Polyporales</taxon>
        <taxon>Laetiporus</taxon>
    </lineage>
</organism>